<reference evidence="4 5" key="1">
    <citation type="submission" date="2011-11" db="EMBL/GenBank/DDBJ databases">
        <title>The Noncontiguous Finished sequence of Saccharomonospora cyanea NA-134.</title>
        <authorList>
            <consortium name="US DOE Joint Genome Institute"/>
            <person name="Lucas S."/>
            <person name="Han J."/>
            <person name="Lapidus A."/>
            <person name="Cheng J.-F."/>
            <person name="Goodwin L."/>
            <person name="Pitluck S."/>
            <person name="Peters L."/>
            <person name="Ovchinnikova G."/>
            <person name="Lu M."/>
            <person name="Detter J.C."/>
            <person name="Han C."/>
            <person name="Tapia R."/>
            <person name="Land M."/>
            <person name="Hauser L."/>
            <person name="Kyrpides N."/>
            <person name="Ivanova N."/>
            <person name="Pagani I."/>
            <person name="Brambilla E.-M."/>
            <person name="Klenk H.-P."/>
            <person name="Woyke T."/>
        </authorList>
    </citation>
    <scope>NUCLEOTIDE SEQUENCE [LARGE SCALE GENOMIC DNA]</scope>
    <source>
        <strain evidence="4 5">NA-134</strain>
    </source>
</reference>
<dbReference type="Gene3D" id="3.50.50.60">
    <property type="entry name" value="FAD/NAD(P)-binding domain"/>
    <property type="match status" value="1"/>
</dbReference>
<dbReference type="Pfam" id="PF01494">
    <property type="entry name" value="FAD_binding_3"/>
    <property type="match status" value="2"/>
</dbReference>
<dbReference type="PANTHER" id="PTHR13789">
    <property type="entry name" value="MONOOXYGENASE"/>
    <property type="match status" value="1"/>
</dbReference>
<dbReference type="EMBL" id="CM001440">
    <property type="protein sequence ID" value="EHR61590.1"/>
    <property type="molecule type" value="Genomic_DNA"/>
</dbReference>
<dbReference type="GO" id="GO:0071949">
    <property type="term" value="F:FAD binding"/>
    <property type="evidence" value="ECO:0007669"/>
    <property type="project" value="InterPro"/>
</dbReference>
<dbReference type="HOGENOM" id="CLU_009665_19_5_11"/>
<keyword evidence="2" id="KW-0503">Monooxygenase</keyword>
<dbReference type="PRINTS" id="PR00420">
    <property type="entry name" value="RNGMNOXGNASE"/>
</dbReference>
<evidence type="ECO:0000259" key="3">
    <source>
        <dbReference type="Pfam" id="PF01494"/>
    </source>
</evidence>
<feature type="domain" description="FAD-binding" evidence="3">
    <location>
        <begin position="122"/>
        <end position="317"/>
    </location>
</feature>
<keyword evidence="1" id="KW-0560">Oxidoreductase</keyword>
<gene>
    <name evidence="4" type="ORF">SaccyDRAFT_2744</name>
</gene>
<dbReference type="InterPro" id="IPR036188">
    <property type="entry name" value="FAD/NAD-bd_sf"/>
</dbReference>
<accession>H5XGP7</accession>
<dbReference type="GO" id="GO:0004497">
    <property type="term" value="F:monooxygenase activity"/>
    <property type="evidence" value="ECO:0007669"/>
    <property type="project" value="UniProtKB-KW"/>
</dbReference>
<evidence type="ECO:0000256" key="1">
    <source>
        <dbReference type="ARBA" id="ARBA00023002"/>
    </source>
</evidence>
<dbReference type="AlphaFoldDB" id="H5XGP7"/>
<dbReference type="eggNOG" id="COG0654">
    <property type="taxonomic scope" value="Bacteria"/>
</dbReference>
<organism evidence="4 5">
    <name type="scientific">Saccharomonospora cyanea NA-134</name>
    <dbReference type="NCBI Taxonomy" id="882082"/>
    <lineage>
        <taxon>Bacteria</taxon>
        <taxon>Bacillati</taxon>
        <taxon>Actinomycetota</taxon>
        <taxon>Actinomycetes</taxon>
        <taxon>Pseudonocardiales</taxon>
        <taxon>Pseudonocardiaceae</taxon>
        <taxon>Saccharomonospora</taxon>
    </lineage>
</organism>
<dbReference type="PANTHER" id="PTHR13789:SF309">
    <property type="entry name" value="PUTATIVE (AFU_ORTHOLOGUE AFUA_6G14510)-RELATED"/>
    <property type="match status" value="1"/>
</dbReference>
<dbReference type="RefSeq" id="WP_005456851.1">
    <property type="nucleotide sequence ID" value="NZ_CM001440.1"/>
</dbReference>
<keyword evidence="5" id="KW-1185">Reference proteome</keyword>
<evidence type="ECO:0000313" key="5">
    <source>
        <dbReference type="Proteomes" id="UP000002791"/>
    </source>
</evidence>
<dbReference type="InterPro" id="IPR050493">
    <property type="entry name" value="FAD-dep_Monooxygenase_BioMet"/>
</dbReference>
<protein>
    <submittedName>
        <fullName evidence="4">2-polyprenyl-6-methoxyphenol hydroxylase-like oxidoreductase</fullName>
    </submittedName>
</protein>
<proteinExistence type="predicted"/>
<dbReference type="Proteomes" id="UP000002791">
    <property type="component" value="Chromosome"/>
</dbReference>
<dbReference type="STRING" id="882082.SaccyDRAFT_2744"/>
<name>H5XGP7_9PSEU</name>
<evidence type="ECO:0000256" key="2">
    <source>
        <dbReference type="ARBA" id="ARBA00023033"/>
    </source>
</evidence>
<dbReference type="SUPFAM" id="SSF51905">
    <property type="entry name" value="FAD/NAD(P)-binding domain"/>
    <property type="match status" value="1"/>
</dbReference>
<dbReference type="OrthoDB" id="4568714at2"/>
<sequence length="347" mass="37358">MEARIVGGGIAGLATAAGLTRAGWRVRVHERAEALADDGTGLGMWPNAVRALGELGLADELRRRGEPQRPGVIRRWDGRTLAEIDTDRIRRRTGEDVYVVARPELLALLFESLPDGTVHFGREGTGDADVLIGADGAHSAVRRRLFGARHGLRDTGLTVWRGVVGAGVRSAGEVWGPKAKFGYSPLTADRTNFYAVLETPPARRGPAEEHASLLAHFGRWPEPVPSVLRQASPDELLRHSLHYLDPPLPSYVVGNTALAGDAAHTMTPDLGQGACQALLDGLTLARCLARASTAADVRAALREYDRRRRRPTQRIATAARWLGRVSTARRGTGVRDAVVRSAAVLSG</sequence>
<dbReference type="InterPro" id="IPR002938">
    <property type="entry name" value="FAD-bd"/>
</dbReference>
<evidence type="ECO:0000313" key="4">
    <source>
        <dbReference type="EMBL" id="EHR61590.1"/>
    </source>
</evidence>
<feature type="domain" description="FAD-binding" evidence="3">
    <location>
        <begin position="3"/>
        <end position="112"/>
    </location>
</feature>